<reference evidence="1" key="1">
    <citation type="submission" date="2018-06" db="EMBL/GenBank/DDBJ databases">
        <authorList>
            <person name="Zhirakovskaya E."/>
        </authorList>
    </citation>
    <scope>NUCLEOTIDE SEQUENCE</scope>
</reference>
<organism evidence="1">
    <name type="scientific">hydrothermal vent metagenome</name>
    <dbReference type="NCBI Taxonomy" id="652676"/>
    <lineage>
        <taxon>unclassified sequences</taxon>
        <taxon>metagenomes</taxon>
        <taxon>ecological metagenomes</taxon>
    </lineage>
</organism>
<proteinExistence type="predicted"/>
<dbReference type="EMBL" id="UOEP01000085">
    <property type="protein sequence ID" value="VAW18343.1"/>
    <property type="molecule type" value="Genomic_DNA"/>
</dbReference>
<protein>
    <submittedName>
        <fullName evidence="1">Uncharacterized protein</fullName>
    </submittedName>
</protein>
<accession>A0A3B0TQ52</accession>
<gene>
    <name evidence="1" type="ORF">MNBD_BACTEROID01-844</name>
</gene>
<sequence length="35" mass="3890">MRATMDRRVNSSIWDSCIVIMAVAGLGEYTEEVVS</sequence>
<evidence type="ECO:0000313" key="1">
    <source>
        <dbReference type="EMBL" id="VAW18343.1"/>
    </source>
</evidence>
<dbReference type="AlphaFoldDB" id="A0A3B0TQ52"/>
<name>A0A3B0TQ52_9ZZZZ</name>